<dbReference type="EMBL" id="JAUOPB010000013">
    <property type="protein sequence ID" value="MDO6424286.1"/>
    <property type="molecule type" value="Genomic_DNA"/>
</dbReference>
<dbReference type="Proteomes" id="UP001169760">
    <property type="component" value="Unassembled WGS sequence"/>
</dbReference>
<evidence type="ECO:0000313" key="2">
    <source>
        <dbReference type="Proteomes" id="UP001169760"/>
    </source>
</evidence>
<evidence type="ECO:0008006" key="3">
    <source>
        <dbReference type="Google" id="ProtNLM"/>
    </source>
</evidence>
<dbReference type="PROSITE" id="PS51257">
    <property type="entry name" value="PROKAR_LIPOPROTEIN"/>
    <property type="match status" value="1"/>
</dbReference>
<reference evidence="1" key="1">
    <citation type="submission" date="2023-07" db="EMBL/GenBank/DDBJ databases">
        <title>Genome content predicts the carbon catabolic preferences of heterotrophic bacteria.</title>
        <authorList>
            <person name="Gralka M."/>
        </authorList>
    </citation>
    <scope>NUCLEOTIDE SEQUENCE</scope>
    <source>
        <strain evidence="1">I3M17_2</strain>
    </source>
</reference>
<organism evidence="1 2">
    <name type="scientific">Saccharophagus degradans</name>
    <dbReference type="NCBI Taxonomy" id="86304"/>
    <lineage>
        <taxon>Bacteria</taxon>
        <taxon>Pseudomonadati</taxon>
        <taxon>Pseudomonadota</taxon>
        <taxon>Gammaproteobacteria</taxon>
        <taxon>Cellvibrionales</taxon>
        <taxon>Cellvibrionaceae</taxon>
        <taxon>Saccharophagus</taxon>
    </lineage>
</organism>
<protein>
    <recommendedName>
        <fullName evidence="3">Lipoprotein</fullName>
    </recommendedName>
</protein>
<accession>A0AAW7XCK1</accession>
<comment type="caution">
    <text evidence="1">The sequence shown here is derived from an EMBL/GenBank/DDBJ whole genome shotgun (WGS) entry which is preliminary data.</text>
</comment>
<sequence length="130" mass="14487">MQILKISLIAIALTITGCSSGFGIESNKPIELGKPKIHLYLYGQVKSSSDKYIEVLRDAGYEVALRTGELPTDETKSFIIHSPGINSSHYSDIQNIVELLQSVGINEIVEYQYSRGKHSYTQRHVGVYLL</sequence>
<name>A0AAW7XCK1_9GAMM</name>
<gene>
    <name evidence="1" type="ORF">Q4521_17505</name>
</gene>
<dbReference type="RefSeq" id="WP_303493662.1">
    <property type="nucleotide sequence ID" value="NZ_JAUOPB010000013.1"/>
</dbReference>
<dbReference type="AlphaFoldDB" id="A0AAW7XCK1"/>
<proteinExistence type="predicted"/>
<evidence type="ECO:0000313" key="1">
    <source>
        <dbReference type="EMBL" id="MDO6424286.1"/>
    </source>
</evidence>